<dbReference type="Gene3D" id="2.60.40.4070">
    <property type="match status" value="1"/>
</dbReference>
<dbReference type="Proteomes" id="UP001597474">
    <property type="component" value="Unassembled WGS sequence"/>
</dbReference>
<dbReference type="InterPro" id="IPR025965">
    <property type="entry name" value="FlgD/Vpr_Ig-like"/>
</dbReference>
<sequence>MSVSSIGNLTAPQGADSSLSKLSNDYQSFMTLLVAQVKNQDPLEPLDATQFVSQLSTLTQVEQSVKLNDQLSALRSSMALSAALSETVLIGRDVTVPAETLVNGPEGARFSFETEADTGGITALITDAEGNVLRQITGLSSAAGVLTGVDWDGRDDAGNMLPEGEYGLSLTSADSDMGYNTYATRRVESISYAGAEQLLNLIGGGTALSGDIRRIE</sequence>
<feature type="domain" description="FlgD/Vpr Ig-like" evidence="6">
    <location>
        <begin position="107"/>
        <end position="175"/>
    </location>
</feature>
<evidence type="ECO:0000256" key="5">
    <source>
        <dbReference type="RuleBase" id="RU362076"/>
    </source>
</evidence>
<evidence type="ECO:0000256" key="4">
    <source>
        <dbReference type="ARBA" id="ARBA00024746"/>
    </source>
</evidence>
<keyword evidence="7" id="KW-0966">Cell projection</keyword>
<keyword evidence="7" id="KW-0282">Flagellum</keyword>
<gene>
    <name evidence="7" type="ORF">ACFSUD_08295</name>
</gene>
<keyword evidence="7" id="KW-0969">Cilium</keyword>
<evidence type="ECO:0000313" key="8">
    <source>
        <dbReference type="Proteomes" id="UP001597474"/>
    </source>
</evidence>
<dbReference type="Pfam" id="PF03963">
    <property type="entry name" value="FlgD"/>
    <property type="match status" value="1"/>
</dbReference>
<evidence type="ECO:0000256" key="3">
    <source>
        <dbReference type="ARBA" id="ARBA00022795"/>
    </source>
</evidence>
<accession>A0ABW5U189</accession>
<evidence type="ECO:0000259" key="6">
    <source>
        <dbReference type="Pfam" id="PF13860"/>
    </source>
</evidence>
<evidence type="ECO:0000256" key="2">
    <source>
        <dbReference type="ARBA" id="ARBA00016013"/>
    </source>
</evidence>
<proteinExistence type="inferred from homology"/>
<keyword evidence="8" id="KW-1185">Reference proteome</keyword>
<dbReference type="Gene3D" id="2.30.30.910">
    <property type="match status" value="1"/>
</dbReference>
<evidence type="ECO:0000256" key="1">
    <source>
        <dbReference type="ARBA" id="ARBA00010577"/>
    </source>
</evidence>
<comment type="function">
    <text evidence="4 5">Required for flagellar hook formation. May act as a scaffolding protein.</text>
</comment>
<evidence type="ECO:0000313" key="7">
    <source>
        <dbReference type="EMBL" id="MFD2739564.1"/>
    </source>
</evidence>
<organism evidence="7 8">
    <name type="scientific">Sulfitobacter aestuarii</name>
    <dbReference type="NCBI Taxonomy" id="2161676"/>
    <lineage>
        <taxon>Bacteria</taxon>
        <taxon>Pseudomonadati</taxon>
        <taxon>Pseudomonadota</taxon>
        <taxon>Alphaproteobacteria</taxon>
        <taxon>Rhodobacterales</taxon>
        <taxon>Roseobacteraceae</taxon>
        <taxon>Sulfitobacter</taxon>
    </lineage>
</organism>
<protein>
    <recommendedName>
        <fullName evidence="2 5">Basal-body rod modification protein FlgD</fullName>
    </recommendedName>
</protein>
<keyword evidence="3 5" id="KW-1005">Bacterial flagellum biogenesis</keyword>
<dbReference type="InterPro" id="IPR005648">
    <property type="entry name" value="FlgD"/>
</dbReference>
<comment type="similarity">
    <text evidence="1 5">Belongs to the FlgD family.</text>
</comment>
<comment type="caution">
    <text evidence="7">The sequence shown here is derived from an EMBL/GenBank/DDBJ whole genome shotgun (WGS) entry which is preliminary data.</text>
</comment>
<dbReference type="EMBL" id="JBHUMP010000005">
    <property type="protein sequence ID" value="MFD2739564.1"/>
    <property type="molecule type" value="Genomic_DNA"/>
</dbReference>
<dbReference type="Pfam" id="PF13860">
    <property type="entry name" value="FlgD_ig"/>
    <property type="match status" value="1"/>
</dbReference>
<reference evidence="8" key="1">
    <citation type="journal article" date="2019" name="Int. J. Syst. Evol. Microbiol.">
        <title>The Global Catalogue of Microorganisms (GCM) 10K type strain sequencing project: providing services to taxonomists for standard genome sequencing and annotation.</title>
        <authorList>
            <consortium name="The Broad Institute Genomics Platform"/>
            <consortium name="The Broad Institute Genome Sequencing Center for Infectious Disease"/>
            <person name="Wu L."/>
            <person name="Ma J."/>
        </authorList>
    </citation>
    <scope>NUCLEOTIDE SEQUENCE [LARGE SCALE GENOMIC DNA]</scope>
    <source>
        <strain evidence="8">TISTR 2562</strain>
    </source>
</reference>
<dbReference type="RefSeq" id="WP_386373307.1">
    <property type="nucleotide sequence ID" value="NZ_JBHUMP010000005.1"/>
</dbReference>
<name>A0ABW5U189_9RHOB</name>